<evidence type="ECO:0000259" key="2">
    <source>
        <dbReference type="Pfam" id="PF07885"/>
    </source>
</evidence>
<feature type="transmembrane region" description="Helical" evidence="1">
    <location>
        <begin position="20"/>
        <end position="37"/>
    </location>
</feature>
<evidence type="ECO:0000313" key="3">
    <source>
        <dbReference type="EMBL" id="ADI30990.1"/>
    </source>
</evidence>
<proteinExistence type="predicted"/>
<organism evidence="3 4">
    <name type="scientific">Methylotenera versatilis (strain 301)</name>
    <dbReference type="NCBI Taxonomy" id="666681"/>
    <lineage>
        <taxon>Bacteria</taxon>
        <taxon>Pseudomonadati</taxon>
        <taxon>Pseudomonadota</taxon>
        <taxon>Betaproteobacteria</taxon>
        <taxon>Nitrosomonadales</taxon>
        <taxon>Methylophilaceae</taxon>
        <taxon>Methylotenera</taxon>
    </lineage>
</organism>
<feature type="transmembrane region" description="Helical" evidence="1">
    <location>
        <begin position="43"/>
        <end position="61"/>
    </location>
</feature>
<feature type="transmembrane region" description="Helical" evidence="1">
    <location>
        <begin position="126"/>
        <end position="146"/>
    </location>
</feature>
<dbReference type="Gene3D" id="1.10.287.70">
    <property type="match status" value="1"/>
</dbReference>
<accession>D7DNI9</accession>
<feature type="transmembrane region" description="Helical" evidence="1">
    <location>
        <begin position="92"/>
        <end position="114"/>
    </location>
</feature>
<feature type="transmembrane region" description="Helical" evidence="1">
    <location>
        <begin position="68"/>
        <end position="86"/>
    </location>
</feature>
<dbReference type="Proteomes" id="UP000000383">
    <property type="component" value="Chromosome"/>
</dbReference>
<feature type="transmembrane region" description="Helical" evidence="1">
    <location>
        <begin position="201"/>
        <end position="222"/>
    </location>
</feature>
<dbReference type="EMBL" id="CP002056">
    <property type="protein sequence ID" value="ADI30990.1"/>
    <property type="molecule type" value="Genomic_DNA"/>
</dbReference>
<dbReference type="RefSeq" id="WP_013149297.1">
    <property type="nucleotide sequence ID" value="NC_014207.1"/>
</dbReference>
<dbReference type="InterPro" id="IPR013099">
    <property type="entry name" value="K_chnl_dom"/>
</dbReference>
<reference evidence="3 4" key="2">
    <citation type="journal article" date="2011" name="J. Bacteriol.">
        <title>Genomes of three methylotrophs from a single niche uncover genetic and metabolic divergence of Methylophilaceae.</title>
        <authorList>
            <person name="Lapidus A."/>
            <person name="Clum A."/>
            <person name="Labutti K."/>
            <person name="Kaluzhnaya M.G."/>
            <person name="Lim S."/>
            <person name="Beck D.A."/>
            <person name="Glavina Del Rio T."/>
            <person name="Nolan M."/>
            <person name="Mavromatis K."/>
            <person name="Huntemann M."/>
            <person name="Lucas S."/>
            <person name="Lidstrom M.E."/>
            <person name="Ivanova N."/>
            <person name="Chistoserdova L."/>
        </authorList>
    </citation>
    <scope>NUCLEOTIDE SEQUENCE [LARGE SCALE GENOMIC DNA]</scope>
    <source>
        <strain evidence="3 4">301</strain>
    </source>
</reference>
<keyword evidence="1" id="KW-0472">Membrane</keyword>
<sequence length="225" mass="25252">MQFMNLQATIQKMAKYPSAWLLLVQVLSLIIHPMLEVTKFHQAIFSCFNVAALALAVWVVNRSPLFNWAAWMLALPAVVLTITYVTTENAQYLLWAQVFESAMYFYTAVGLVMYMFNDNVLTRDELFAAANTFTVLAWGFALAYSVCQQLYPGSITGTLNPDQPRSWVELIFLSFSILSSTGYGDISLVHPIAKVIGTFQMFVGLMYMALIVSRLVTLTAAVRKD</sequence>
<dbReference type="AlphaFoldDB" id="D7DNI9"/>
<dbReference type="Pfam" id="PF07885">
    <property type="entry name" value="Ion_trans_2"/>
    <property type="match status" value="1"/>
</dbReference>
<evidence type="ECO:0000256" key="1">
    <source>
        <dbReference type="SAM" id="Phobius"/>
    </source>
</evidence>
<dbReference type="OrthoDB" id="4837979at2"/>
<dbReference type="eggNOG" id="ENOG503139Z">
    <property type="taxonomic scope" value="Bacteria"/>
</dbReference>
<evidence type="ECO:0000313" key="4">
    <source>
        <dbReference type="Proteomes" id="UP000000383"/>
    </source>
</evidence>
<feature type="domain" description="Potassium channel" evidence="2">
    <location>
        <begin position="147"/>
        <end position="218"/>
    </location>
</feature>
<keyword evidence="1" id="KW-0812">Transmembrane</keyword>
<dbReference type="SUPFAM" id="SSF81324">
    <property type="entry name" value="Voltage-gated potassium channels"/>
    <property type="match status" value="1"/>
</dbReference>
<gene>
    <name evidence="3" type="ordered locus">M301_2633</name>
</gene>
<name>D7DNI9_METV0</name>
<dbReference type="KEGG" id="meh:M301_2633"/>
<keyword evidence="1" id="KW-1133">Transmembrane helix</keyword>
<dbReference type="STRING" id="666681.M301_2633"/>
<dbReference type="HOGENOM" id="CLU_089632_1_1_4"/>
<protein>
    <submittedName>
        <fullName evidence="3">Ion transport 2 domain protein</fullName>
    </submittedName>
</protein>
<reference evidence="4" key="1">
    <citation type="submission" date="2010-05" db="EMBL/GenBank/DDBJ databases">
        <title>Complete sequence of Methylotenera sp. 301.</title>
        <authorList>
            <person name="Lucas S."/>
            <person name="Copeland A."/>
            <person name="Lapidus A."/>
            <person name="Cheng J.-F."/>
            <person name="Bruce D."/>
            <person name="Goodwin L."/>
            <person name="Pitluck S."/>
            <person name="Clum A."/>
            <person name="Land M."/>
            <person name="Hauser L."/>
            <person name="Kyrpides N."/>
            <person name="Ivanova N."/>
            <person name="Chistoservova L."/>
            <person name="Kalyuzhnaya M."/>
            <person name="Woyke T."/>
        </authorList>
    </citation>
    <scope>NUCLEOTIDE SEQUENCE [LARGE SCALE GENOMIC DNA]</scope>
    <source>
        <strain evidence="4">301</strain>
    </source>
</reference>
<keyword evidence="4" id="KW-1185">Reference proteome</keyword>